<dbReference type="PROSITE" id="PS51272">
    <property type="entry name" value="SLH"/>
    <property type="match status" value="3"/>
</dbReference>
<feature type="domain" description="SLH" evidence="3">
    <location>
        <begin position="360"/>
        <end position="412"/>
    </location>
</feature>
<evidence type="ECO:0000313" key="4">
    <source>
        <dbReference type="EMBL" id="SFH10073.1"/>
    </source>
</evidence>
<feature type="domain" description="SLH" evidence="3">
    <location>
        <begin position="300"/>
        <end position="359"/>
    </location>
</feature>
<evidence type="ECO:0000256" key="2">
    <source>
        <dbReference type="SAM" id="SignalP"/>
    </source>
</evidence>
<dbReference type="OrthoDB" id="2112962at2"/>
<organism evidence="4 5">
    <name type="scientific">Desulfotruncus arcticus DSM 17038</name>
    <dbReference type="NCBI Taxonomy" id="1121424"/>
    <lineage>
        <taxon>Bacteria</taxon>
        <taxon>Bacillati</taxon>
        <taxon>Bacillota</taxon>
        <taxon>Clostridia</taxon>
        <taxon>Eubacteriales</taxon>
        <taxon>Desulfallaceae</taxon>
        <taxon>Desulfotruncus</taxon>
    </lineage>
</organism>
<evidence type="ECO:0000259" key="3">
    <source>
        <dbReference type="PROSITE" id="PS51272"/>
    </source>
</evidence>
<dbReference type="EMBL" id="FOOX01000016">
    <property type="protein sequence ID" value="SFH10073.1"/>
    <property type="molecule type" value="Genomic_DNA"/>
</dbReference>
<proteinExistence type="predicted"/>
<dbReference type="Proteomes" id="UP000199337">
    <property type="component" value="Unassembled WGS sequence"/>
</dbReference>
<dbReference type="AlphaFoldDB" id="A0A1I2X984"/>
<reference evidence="5" key="1">
    <citation type="submission" date="2016-10" db="EMBL/GenBank/DDBJ databases">
        <authorList>
            <person name="Varghese N."/>
            <person name="Submissions S."/>
        </authorList>
    </citation>
    <scope>NUCLEOTIDE SEQUENCE [LARGE SCALE GENOMIC DNA]</scope>
    <source>
        <strain evidence="5">DSM 17038</strain>
    </source>
</reference>
<dbReference type="RefSeq" id="WP_114319305.1">
    <property type="nucleotide sequence ID" value="NZ_FOOX01000016.1"/>
</dbReference>
<dbReference type="STRING" id="341036.SAMN05660649_03862"/>
<dbReference type="InterPro" id="IPR051465">
    <property type="entry name" value="Cell_Envelope_Struct_Comp"/>
</dbReference>
<gene>
    <name evidence="4" type="ORF">SAMN05660649_03862</name>
</gene>
<name>A0A1I2X984_9FIRM</name>
<dbReference type="InterPro" id="IPR001119">
    <property type="entry name" value="SLH_dom"/>
</dbReference>
<dbReference type="Pfam" id="PF00395">
    <property type="entry name" value="SLH"/>
    <property type="match status" value="3"/>
</dbReference>
<feature type="signal peptide" evidence="2">
    <location>
        <begin position="1"/>
        <end position="32"/>
    </location>
</feature>
<evidence type="ECO:0000256" key="1">
    <source>
        <dbReference type="ARBA" id="ARBA00022737"/>
    </source>
</evidence>
<dbReference type="PANTHER" id="PTHR43308:SF5">
    <property type="entry name" value="S-LAYER PROTEIN _ PEPTIDOGLYCAN ENDO-BETA-N-ACETYLGLUCOSAMINIDASE"/>
    <property type="match status" value="1"/>
</dbReference>
<feature type="chain" id="PRO_5011675950" evidence="2">
    <location>
        <begin position="33"/>
        <end position="412"/>
    </location>
</feature>
<keyword evidence="2" id="KW-0732">Signal</keyword>
<protein>
    <submittedName>
        <fullName evidence="4">S-layer homology domain-containing protein</fullName>
    </submittedName>
</protein>
<feature type="domain" description="SLH" evidence="3">
    <location>
        <begin position="236"/>
        <end position="299"/>
    </location>
</feature>
<keyword evidence="1" id="KW-0677">Repeat</keyword>
<evidence type="ECO:0000313" key="5">
    <source>
        <dbReference type="Proteomes" id="UP000199337"/>
    </source>
</evidence>
<dbReference type="PANTHER" id="PTHR43308">
    <property type="entry name" value="OUTER MEMBRANE PROTEIN ALPHA-RELATED"/>
    <property type="match status" value="1"/>
</dbReference>
<keyword evidence="5" id="KW-1185">Reference proteome</keyword>
<sequence>MSKKFSTRRYIWLVLLLSIFLPLSPLPGNVPAANADSTTNLTQNSAVNIPITAKLVDIEPAATEIANDPSAQIIKYRFNDVMDYAHVKLAIYFSNGFFRTFEANLAKNVKFYEKDTGTPVNLPNKVTVGMLDNGSLSSRTWADGTQRGYMEITDWYFWQIRARAPLGLNLKSQALQPNTTYVIEIGPDFELNNGLKLGKTYSFEFTTRGKDAQAITLPTKTTATTTPPKTGNGTPNDAGRLSDISGHWAEAGTKQLVAAGIMSGYQDNTFKPDNSITRAEFCTVMVKAFKLEDRTGAGVNFADTVNHWAKDSIATAAALGIVHGVDGNNFAPDAPVTREQMALMIYQAEKMFPLSGGQEYSDMARISGWAREAVNTVSAQEIMSGYPDHSFRPQALVSRAEAAAVIVKLSAQ</sequence>
<accession>A0A1I2X984</accession>